<evidence type="ECO:0000256" key="3">
    <source>
        <dbReference type="ARBA" id="ARBA00022475"/>
    </source>
</evidence>
<evidence type="ECO:0000313" key="9">
    <source>
        <dbReference type="EMBL" id="GGH30878.1"/>
    </source>
</evidence>
<feature type="transmembrane region" description="Helical" evidence="7">
    <location>
        <begin position="137"/>
        <end position="159"/>
    </location>
</feature>
<keyword evidence="10" id="KW-1185">Reference proteome</keyword>
<dbReference type="InterPro" id="IPR051311">
    <property type="entry name" value="DedA_domain"/>
</dbReference>
<protein>
    <submittedName>
        <fullName evidence="9">Alkaline phosphatase</fullName>
    </submittedName>
</protein>
<sequence length="206" mass="23226">MEQWITDVMNQFGYIGIFLLIAIENLFPPIPSEVILTFGGFMTTYSNLSIIGVIIASTIGSVVGAIILYWIGLLLDVKRLEMIIVKYGRILRLTNKDIHKADAWFNKYGSWAVFVCRFVPLIRSLISIPAGSIRMNFATFLSLTTLGSLIWNTVLIYIGAAVGSSWGDIVGYMDVYSNIIYIALILIFALCVFLFMKKRFLKKKEN</sequence>
<feature type="domain" description="VTT" evidence="8">
    <location>
        <begin position="30"/>
        <end position="160"/>
    </location>
</feature>
<dbReference type="InterPro" id="IPR032816">
    <property type="entry name" value="VTT_dom"/>
</dbReference>
<accession>A0ABQ1YNQ4</accession>
<gene>
    <name evidence="9" type="ORF">GCM10008013_34240</name>
</gene>
<feature type="transmembrane region" description="Helical" evidence="7">
    <location>
        <begin position="50"/>
        <end position="75"/>
    </location>
</feature>
<comment type="subcellular location">
    <subcellularLocation>
        <location evidence="1">Cell membrane</location>
        <topology evidence="1">Multi-pass membrane protein</topology>
    </subcellularLocation>
</comment>
<proteinExistence type="inferred from homology"/>
<comment type="caution">
    <text evidence="9">The sequence shown here is derived from an EMBL/GenBank/DDBJ whole genome shotgun (WGS) entry which is preliminary data.</text>
</comment>
<comment type="similarity">
    <text evidence="2">Belongs to the DedA family.</text>
</comment>
<keyword evidence="6 7" id="KW-0472">Membrane</keyword>
<evidence type="ECO:0000259" key="8">
    <source>
        <dbReference type="Pfam" id="PF09335"/>
    </source>
</evidence>
<evidence type="ECO:0000256" key="1">
    <source>
        <dbReference type="ARBA" id="ARBA00004651"/>
    </source>
</evidence>
<dbReference type="Pfam" id="PF09335">
    <property type="entry name" value="VTT_dom"/>
    <property type="match status" value="1"/>
</dbReference>
<dbReference type="EMBL" id="BMFT01000002">
    <property type="protein sequence ID" value="GGH30878.1"/>
    <property type="molecule type" value="Genomic_DNA"/>
</dbReference>
<feature type="transmembrane region" description="Helical" evidence="7">
    <location>
        <begin position="12"/>
        <end position="30"/>
    </location>
</feature>
<evidence type="ECO:0000256" key="4">
    <source>
        <dbReference type="ARBA" id="ARBA00022692"/>
    </source>
</evidence>
<feature type="transmembrane region" description="Helical" evidence="7">
    <location>
        <begin position="179"/>
        <end position="196"/>
    </location>
</feature>
<name>A0ABQ1YNQ4_9BACL</name>
<organism evidence="9 10">
    <name type="scientific">Paenibacillus segetis</name>
    <dbReference type="NCBI Taxonomy" id="1325360"/>
    <lineage>
        <taxon>Bacteria</taxon>
        <taxon>Bacillati</taxon>
        <taxon>Bacillota</taxon>
        <taxon>Bacilli</taxon>
        <taxon>Bacillales</taxon>
        <taxon>Paenibacillaceae</taxon>
        <taxon>Paenibacillus</taxon>
    </lineage>
</organism>
<evidence type="ECO:0000256" key="2">
    <source>
        <dbReference type="ARBA" id="ARBA00010792"/>
    </source>
</evidence>
<dbReference type="Proteomes" id="UP000659344">
    <property type="component" value="Unassembled WGS sequence"/>
</dbReference>
<evidence type="ECO:0000313" key="10">
    <source>
        <dbReference type="Proteomes" id="UP000659344"/>
    </source>
</evidence>
<keyword evidence="3" id="KW-1003">Cell membrane</keyword>
<evidence type="ECO:0000256" key="5">
    <source>
        <dbReference type="ARBA" id="ARBA00022989"/>
    </source>
</evidence>
<keyword evidence="4 7" id="KW-0812">Transmembrane</keyword>
<reference evidence="10" key="1">
    <citation type="journal article" date="2019" name="Int. J. Syst. Evol. Microbiol.">
        <title>The Global Catalogue of Microorganisms (GCM) 10K type strain sequencing project: providing services to taxonomists for standard genome sequencing and annotation.</title>
        <authorList>
            <consortium name="The Broad Institute Genomics Platform"/>
            <consortium name="The Broad Institute Genome Sequencing Center for Infectious Disease"/>
            <person name="Wu L."/>
            <person name="Ma J."/>
        </authorList>
    </citation>
    <scope>NUCLEOTIDE SEQUENCE [LARGE SCALE GENOMIC DNA]</scope>
    <source>
        <strain evidence="10">CGMCC 1.12769</strain>
    </source>
</reference>
<keyword evidence="5 7" id="KW-1133">Transmembrane helix</keyword>
<evidence type="ECO:0000256" key="7">
    <source>
        <dbReference type="SAM" id="Phobius"/>
    </source>
</evidence>
<dbReference type="PANTHER" id="PTHR42709">
    <property type="entry name" value="ALKALINE PHOSPHATASE LIKE PROTEIN"/>
    <property type="match status" value="1"/>
</dbReference>
<evidence type="ECO:0000256" key="6">
    <source>
        <dbReference type="ARBA" id="ARBA00023136"/>
    </source>
</evidence>
<dbReference type="PANTHER" id="PTHR42709:SF6">
    <property type="entry name" value="UNDECAPRENYL PHOSPHATE TRANSPORTER A"/>
    <property type="match status" value="1"/>
</dbReference>
<dbReference type="RefSeq" id="WP_188541073.1">
    <property type="nucleotide sequence ID" value="NZ_BMFT01000002.1"/>
</dbReference>